<keyword evidence="4 10" id="KW-1133">Transmembrane helix</keyword>
<evidence type="ECO:0000256" key="9">
    <source>
        <dbReference type="ARBA" id="ARBA00035112"/>
    </source>
</evidence>
<protein>
    <recommendedName>
        <fullName evidence="13">Oxidase ustYa</fullName>
    </recommendedName>
</protein>
<dbReference type="GO" id="GO:0016020">
    <property type="term" value="C:membrane"/>
    <property type="evidence" value="ECO:0007669"/>
    <property type="project" value="UniProtKB-SubCell"/>
</dbReference>
<dbReference type="Proteomes" id="UP001140453">
    <property type="component" value="Unassembled WGS sequence"/>
</dbReference>
<reference evidence="11" key="1">
    <citation type="submission" date="2022-10" db="EMBL/GenBank/DDBJ databases">
        <title>Tapping the CABI collections for fungal endophytes: first genome assemblies for Collariella, Neodidymelliopsis, Ascochyta clinopodiicola, Didymella pomorum, Didymosphaeria variabile, Neocosmospora piperis and Neocucurbitaria cava.</title>
        <authorList>
            <person name="Hill R."/>
        </authorList>
    </citation>
    <scope>NUCLEOTIDE SEQUENCE</scope>
    <source>
        <strain evidence="11">IMI 355082</strain>
    </source>
</reference>
<keyword evidence="3 10" id="KW-0812">Transmembrane</keyword>
<proteinExistence type="inferred from homology"/>
<comment type="similarity">
    <text evidence="9">Belongs to the ustYa family.</text>
</comment>
<comment type="pathway">
    <text evidence="2">Mycotoxin biosynthesis.</text>
</comment>
<dbReference type="InterPro" id="IPR021765">
    <property type="entry name" value="UstYa-like"/>
</dbReference>
<keyword evidence="12" id="KW-1185">Reference proteome</keyword>
<evidence type="ECO:0008006" key="13">
    <source>
        <dbReference type="Google" id="ProtNLM"/>
    </source>
</evidence>
<evidence type="ECO:0000313" key="11">
    <source>
        <dbReference type="EMBL" id="KAJ4386582.1"/>
    </source>
</evidence>
<keyword evidence="6" id="KW-0843">Virulence</keyword>
<evidence type="ECO:0000256" key="3">
    <source>
        <dbReference type="ARBA" id="ARBA00022692"/>
    </source>
</evidence>
<feature type="transmembrane region" description="Helical" evidence="10">
    <location>
        <begin position="41"/>
        <end position="60"/>
    </location>
</feature>
<dbReference type="PANTHER" id="PTHR33365:SF11">
    <property type="entry name" value="TAT PATHWAY SIGNAL SEQUENCE"/>
    <property type="match status" value="1"/>
</dbReference>
<evidence type="ECO:0000256" key="2">
    <source>
        <dbReference type="ARBA" id="ARBA00004685"/>
    </source>
</evidence>
<dbReference type="PANTHER" id="PTHR33365">
    <property type="entry name" value="YALI0B05434P"/>
    <property type="match status" value="1"/>
</dbReference>
<dbReference type="GO" id="GO:0043386">
    <property type="term" value="P:mycotoxin biosynthetic process"/>
    <property type="evidence" value="ECO:0007669"/>
    <property type="project" value="InterPro"/>
</dbReference>
<keyword evidence="5" id="KW-0560">Oxidoreductase</keyword>
<evidence type="ECO:0000256" key="7">
    <source>
        <dbReference type="ARBA" id="ARBA00023136"/>
    </source>
</evidence>
<dbReference type="GO" id="GO:0016491">
    <property type="term" value="F:oxidoreductase activity"/>
    <property type="evidence" value="ECO:0007669"/>
    <property type="project" value="UniProtKB-KW"/>
</dbReference>
<dbReference type="EMBL" id="JAPEVB010000006">
    <property type="protein sequence ID" value="KAJ4386582.1"/>
    <property type="molecule type" value="Genomic_DNA"/>
</dbReference>
<evidence type="ECO:0000256" key="10">
    <source>
        <dbReference type="SAM" id="Phobius"/>
    </source>
</evidence>
<keyword evidence="7 10" id="KW-0472">Membrane</keyword>
<comment type="subcellular location">
    <subcellularLocation>
        <location evidence="1">Membrane</location>
        <topology evidence="1">Single-pass membrane protein</topology>
    </subcellularLocation>
</comment>
<gene>
    <name evidence="11" type="ORF">N0V93_009480</name>
</gene>
<evidence type="ECO:0000256" key="5">
    <source>
        <dbReference type="ARBA" id="ARBA00023002"/>
    </source>
</evidence>
<dbReference type="AlphaFoldDB" id="A0A9W8YK02"/>
<evidence type="ECO:0000256" key="8">
    <source>
        <dbReference type="ARBA" id="ARBA00023180"/>
    </source>
</evidence>
<sequence length="258" mass="28980">MGVEYAAVPQSEGSGVEYALDAGDAHNTITEKRRRMSNYEIAKRTLILFNLLMFGLVMGFCVGRKHPAMGAMNGRPEEEAKVSETNGLLPPPAFIPDIPMKEVKFDFPTPYEDTSIAGDKLWDALMPIGSGFVRVPYPRTYDMPASKAIEDDPEEAEIYSLSVLHQLHCLGVIRDVIKKYEKHDKSRFAGRGHEYHCIDYIRQSIMCSGDMTLDYAEVQEDGTRRGFSGANSTHQCRDWDAIVHWAEENREGDKKGIA</sequence>
<evidence type="ECO:0000256" key="6">
    <source>
        <dbReference type="ARBA" id="ARBA00023026"/>
    </source>
</evidence>
<name>A0A9W8YK02_9PEZI</name>
<dbReference type="Pfam" id="PF11807">
    <property type="entry name" value="UstYa"/>
    <property type="match status" value="1"/>
</dbReference>
<evidence type="ECO:0000256" key="4">
    <source>
        <dbReference type="ARBA" id="ARBA00022989"/>
    </source>
</evidence>
<keyword evidence="8" id="KW-0325">Glycoprotein</keyword>
<accession>A0A9W8YK02</accession>
<dbReference type="OrthoDB" id="3687641at2759"/>
<comment type="caution">
    <text evidence="11">The sequence shown here is derived from an EMBL/GenBank/DDBJ whole genome shotgun (WGS) entry which is preliminary data.</text>
</comment>
<evidence type="ECO:0000256" key="1">
    <source>
        <dbReference type="ARBA" id="ARBA00004167"/>
    </source>
</evidence>
<evidence type="ECO:0000313" key="12">
    <source>
        <dbReference type="Proteomes" id="UP001140453"/>
    </source>
</evidence>
<organism evidence="11 12">
    <name type="scientific">Gnomoniopsis smithogilvyi</name>
    <dbReference type="NCBI Taxonomy" id="1191159"/>
    <lineage>
        <taxon>Eukaryota</taxon>
        <taxon>Fungi</taxon>
        <taxon>Dikarya</taxon>
        <taxon>Ascomycota</taxon>
        <taxon>Pezizomycotina</taxon>
        <taxon>Sordariomycetes</taxon>
        <taxon>Sordariomycetidae</taxon>
        <taxon>Diaporthales</taxon>
        <taxon>Gnomoniaceae</taxon>
        <taxon>Gnomoniopsis</taxon>
    </lineage>
</organism>